<keyword evidence="2" id="KW-1185">Reference proteome</keyword>
<evidence type="ECO:0008006" key="3">
    <source>
        <dbReference type="Google" id="ProtNLM"/>
    </source>
</evidence>
<dbReference type="EMBL" id="FNAN01000006">
    <property type="protein sequence ID" value="SDE63722.1"/>
    <property type="molecule type" value="Genomic_DNA"/>
</dbReference>
<organism evidence="1 2">
    <name type="scientific">Dyadobacter soli</name>
    <dbReference type="NCBI Taxonomy" id="659014"/>
    <lineage>
        <taxon>Bacteria</taxon>
        <taxon>Pseudomonadati</taxon>
        <taxon>Bacteroidota</taxon>
        <taxon>Cytophagia</taxon>
        <taxon>Cytophagales</taxon>
        <taxon>Spirosomataceae</taxon>
        <taxon>Dyadobacter</taxon>
    </lineage>
</organism>
<name>A0A1G7EJ61_9BACT</name>
<evidence type="ECO:0000313" key="2">
    <source>
        <dbReference type="Proteomes" id="UP000198748"/>
    </source>
</evidence>
<dbReference type="STRING" id="659014.SAMN04487996_10687"/>
<accession>A0A1G7EJ61</accession>
<dbReference type="AlphaFoldDB" id="A0A1G7EJ61"/>
<dbReference type="Proteomes" id="UP000198748">
    <property type="component" value="Unassembled WGS sequence"/>
</dbReference>
<reference evidence="2" key="1">
    <citation type="submission" date="2016-10" db="EMBL/GenBank/DDBJ databases">
        <authorList>
            <person name="Varghese N."/>
            <person name="Submissions S."/>
        </authorList>
    </citation>
    <scope>NUCLEOTIDE SEQUENCE [LARGE SCALE GENOMIC DNA]</scope>
    <source>
        <strain evidence="2">DSM 25329</strain>
    </source>
</reference>
<protein>
    <recommendedName>
        <fullName evidence="3">mRNA-degrading endonuclease RelE, toxin component of the RelBE toxin-antitoxin system</fullName>
    </recommendedName>
</protein>
<evidence type="ECO:0000313" key="1">
    <source>
        <dbReference type="EMBL" id="SDE63722.1"/>
    </source>
</evidence>
<sequence length="110" mass="12507">MSYFVRTTQRFETEFKQLSKKYPSLSKEVFELILFLESNPTHGIPLGLGCYKLRLAIKSKGKGKSGGARVITYVQVTSKSVRLLSIYDKSELDSIKISELRELVSKLDQD</sequence>
<proteinExistence type="predicted"/>
<gene>
    <name evidence="1" type="ORF">SAMN04487996_10687</name>
</gene>
<dbReference type="OrthoDB" id="1364255at2"/>